<proteinExistence type="predicted"/>
<sequence>MTTNQTIDVTDLQYQASKSFLPDKESLWKFPQEHDGWVHAHNAIRGEMQTIEDCFRVIQSRSKKQPQLQNWEAAALRTVFDAHVNFVHVHHTNEDDIITPWLATRVNLPSKLTDDHAHIVRDMKSIQTRIHGLKGGDNRDTSMAALLTLWKPYTVTMREHLQEEEDIGLPLLRAYFTPKELLRTVMKLSKKESSNPLVTGTFVHHMGKDHCRKEFMKEHDVPSFVWYIAFARPLKMYEKQVVSVVKAIHVGVEPVPVKRGGLWCC</sequence>
<dbReference type="InterPro" id="IPR012312">
    <property type="entry name" value="Hemerythrin-like"/>
</dbReference>
<evidence type="ECO:0000313" key="2">
    <source>
        <dbReference type="EMBL" id="CAB9524863.1"/>
    </source>
</evidence>
<dbReference type="Pfam" id="PF01814">
    <property type="entry name" value="Hemerythrin"/>
    <property type="match status" value="1"/>
</dbReference>
<name>A0A9N8HW44_9STRA</name>
<dbReference type="Gene3D" id="1.20.120.520">
    <property type="entry name" value="nmb1532 protein domain like"/>
    <property type="match status" value="1"/>
</dbReference>
<dbReference type="AlphaFoldDB" id="A0A9N8HW44"/>
<comment type="caution">
    <text evidence="2">The sequence shown here is derived from an EMBL/GenBank/DDBJ whole genome shotgun (WGS) entry which is preliminary data.</text>
</comment>
<organism evidence="2 3">
    <name type="scientific">Seminavis robusta</name>
    <dbReference type="NCBI Taxonomy" id="568900"/>
    <lineage>
        <taxon>Eukaryota</taxon>
        <taxon>Sar</taxon>
        <taxon>Stramenopiles</taxon>
        <taxon>Ochrophyta</taxon>
        <taxon>Bacillariophyta</taxon>
        <taxon>Bacillariophyceae</taxon>
        <taxon>Bacillariophycidae</taxon>
        <taxon>Naviculales</taxon>
        <taxon>Naviculaceae</taxon>
        <taxon>Seminavis</taxon>
    </lineage>
</organism>
<accession>A0A9N8HW44</accession>
<reference evidence="2" key="1">
    <citation type="submission" date="2020-06" db="EMBL/GenBank/DDBJ databases">
        <authorList>
            <consortium name="Plant Systems Biology data submission"/>
        </authorList>
    </citation>
    <scope>NUCLEOTIDE SEQUENCE</scope>
    <source>
        <strain evidence="2">D6</strain>
    </source>
</reference>
<dbReference type="Proteomes" id="UP001153069">
    <property type="component" value="Unassembled WGS sequence"/>
</dbReference>
<gene>
    <name evidence="2" type="ORF">SEMRO_1596_G284820.1</name>
</gene>
<evidence type="ECO:0000259" key="1">
    <source>
        <dbReference type="Pfam" id="PF01814"/>
    </source>
</evidence>
<evidence type="ECO:0000313" key="3">
    <source>
        <dbReference type="Proteomes" id="UP001153069"/>
    </source>
</evidence>
<dbReference type="CDD" id="cd12108">
    <property type="entry name" value="Hr-like"/>
    <property type="match status" value="1"/>
</dbReference>
<protein>
    <recommendedName>
        <fullName evidence="1">Hemerythrin-like domain-containing protein</fullName>
    </recommendedName>
</protein>
<feature type="domain" description="Hemerythrin-like" evidence="1">
    <location>
        <begin position="36"/>
        <end position="172"/>
    </location>
</feature>
<keyword evidence="3" id="KW-1185">Reference proteome</keyword>
<dbReference type="OrthoDB" id="43563at2759"/>
<dbReference type="EMBL" id="CAICTM010001594">
    <property type="protein sequence ID" value="CAB9524863.1"/>
    <property type="molecule type" value="Genomic_DNA"/>
</dbReference>